<sequence length="243" mass="28357">MGVKMRQGVKRYMDQKSSDMAKVEGQLIHVLKQLSSFNRWLQQIGTVVTWMGIDVKDQVNHIIEEASHSPNKFAIGVALKLWGNRNLKYWVINNNLVAKKKKRSMRAKDPTDILWRFTFMLHKKQIPKQAAIKQIQSDKAIPFQQKEENLLEANKINKLKGAYHQINQFGLDCWKKKYHQKQCLYCELVENGAKPGVDWTIQKEINLASMKDEARNVEIIVKEESLILNEIDRLTREAWGQEN</sequence>
<accession>A0A915JQH7</accession>
<keyword evidence="1" id="KW-1185">Reference proteome</keyword>
<dbReference type="Proteomes" id="UP000887565">
    <property type="component" value="Unplaced"/>
</dbReference>
<name>A0A915JQH7_ROMCU</name>
<proteinExistence type="predicted"/>
<evidence type="ECO:0000313" key="1">
    <source>
        <dbReference type="Proteomes" id="UP000887565"/>
    </source>
</evidence>
<organism evidence="1 2">
    <name type="scientific">Romanomermis culicivorax</name>
    <name type="common">Nematode worm</name>
    <dbReference type="NCBI Taxonomy" id="13658"/>
    <lineage>
        <taxon>Eukaryota</taxon>
        <taxon>Metazoa</taxon>
        <taxon>Ecdysozoa</taxon>
        <taxon>Nematoda</taxon>
        <taxon>Enoplea</taxon>
        <taxon>Dorylaimia</taxon>
        <taxon>Mermithida</taxon>
        <taxon>Mermithoidea</taxon>
        <taxon>Mermithidae</taxon>
        <taxon>Romanomermis</taxon>
    </lineage>
</organism>
<dbReference type="AlphaFoldDB" id="A0A915JQH7"/>
<evidence type="ECO:0000313" key="2">
    <source>
        <dbReference type="WBParaSite" id="nRc.2.0.1.t28161-RA"/>
    </source>
</evidence>
<protein>
    <submittedName>
        <fullName evidence="2">Uncharacterized protein</fullName>
    </submittedName>
</protein>
<reference evidence="2" key="1">
    <citation type="submission" date="2022-11" db="UniProtKB">
        <authorList>
            <consortium name="WormBaseParasite"/>
        </authorList>
    </citation>
    <scope>IDENTIFICATION</scope>
</reference>
<dbReference type="WBParaSite" id="nRc.2.0.1.t28161-RA">
    <property type="protein sequence ID" value="nRc.2.0.1.t28161-RA"/>
    <property type="gene ID" value="nRc.2.0.1.g28161"/>
</dbReference>